<dbReference type="EMBL" id="PGEZ01000001">
    <property type="protein sequence ID" value="PJJ56108.1"/>
    <property type="molecule type" value="Genomic_DNA"/>
</dbReference>
<keyword evidence="2" id="KW-1185">Reference proteome</keyword>
<dbReference type="SUPFAM" id="SSF54427">
    <property type="entry name" value="NTF2-like"/>
    <property type="match status" value="1"/>
</dbReference>
<comment type="caution">
    <text evidence="1">The sequence shown here is derived from an EMBL/GenBank/DDBJ whole genome shotgun (WGS) entry which is preliminary data.</text>
</comment>
<accession>A0A2M9BDT4</accession>
<organism evidence="1 2">
    <name type="scientific">Mumia flava</name>
    <dbReference type="NCBI Taxonomy" id="1348852"/>
    <lineage>
        <taxon>Bacteria</taxon>
        <taxon>Bacillati</taxon>
        <taxon>Actinomycetota</taxon>
        <taxon>Actinomycetes</taxon>
        <taxon>Propionibacteriales</taxon>
        <taxon>Nocardioidaceae</taxon>
        <taxon>Mumia</taxon>
    </lineage>
</organism>
<dbReference type="Proteomes" id="UP000230842">
    <property type="component" value="Unassembled WGS sequence"/>
</dbReference>
<sequence length="138" mass="15210">MSKTMHDQPAAAEVTRLVDGYLNAWNEVDHTERIQIIEQCWEVDGALVDPPMDGQGHAGIDALVRALHEHYPRHRFVRCGEVESHHDAFRFRWRLVGPDGTDALTGVDYGLVGDGGRIARVTGFFDASQDADGTGAGR</sequence>
<gene>
    <name evidence="1" type="ORF">CLV56_0312</name>
</gene>
<reference evidence="1 2" key="1">
    <citation type="submission" date="2017-11" db="EMBL/GenBank/DDBJ databases">
        <title>Genomic Encyclopedia of Archaeal and Bacterial Type Strains, Phase II (KMG-II): From Individual Species to Whole Genera.</title>
        <authorList>
            <person name="Goeker M."/>
        </authorList>
    </citation>
    <scope>NUCLEOTIDE SEQUENCE [LARGE SCALE GENOMIC DNA]</scope>
    <source>
        <strain evidence="1 2">DSM 27763</strain>
    </source>
</reference>
<evidence type="ECO:0008006" key="3">
    <source>
        <dbReference type="Google" id="ProtNLM"/>
    </source>
</evidence>
<dbReference type="AlphaFoldDB" id="A0A2M9BDT4"/>
<dbReference type="Gene3D" id="3.10.450.50">
    <property type="match status" value="1"/>
</dbReference>
<dbReference type="RefSeq" id="WP_100414281.1">
    <property type="nucleotide sequence ID" value="NZ_PGEZ01000001.1"/>
</dbReference>
<protein>
    <recommendedName>
        <fullName evidence="3">SnoaL-like protein</fullName>
    </recommendedName>
</protein>
<evidence type="ECO:0000313" key="2">
    <source>
        <dbReference type="Proteomes" id="UP000230842"/>
    </source>
</evidence>
<name>A0A2M9BDT4_9ACTN</name>
<evidence type="ECO:0000313" key="1">
    <source>
        <dbReference type="EMBL" id="PJJ56108.1"/>
    </source>
</evidence>
<dbReference type="InterPro" id="IPR032710">
    <property type="entry name" value="NTF2-like_dom_sf"/>
</dbReference>
<proteinExistence type="predicted"/>
<dbReference type="OrthoDB" id="9808719at2"/>